<sequence>NQSNPSAGVQENFNIEKAEEDNIQQYVLFHVWSSGSKNPQNTNGDAAFEIKEPKFEGRKPEFEIHVSLSSSNQTEKHDDKTKRKAKGKSHVESSTGYRNLSTKFEDFSNNSINEVNTADSLVPAVGKLSTNNTNTSSAARRRKGDKGKGIMVHEPKSLKKKTQIEQDEAYVRELEAELNKNIDWAE</sequence>
<feature type="region of interest" description="Disordered" evidence="1">
    <location>
        <begin position="35"/>
        <end position="100"/>
    </location>
</feature>
<accession>A0A699TNZ0</accession>
<comment type="caution">
    <text evidence="2">The sequence shown here is derived from an EMBL/GenBank/DDBJ whole genome shotgun (WGS) entry which is preliminary data.</text>
</comment>
<feature type="region of interest" description="Disordered" evidence="1">
    <location>
        <begin position="126"/>
        <end position="152"/>
    </location>
</feature>
<feature type="non-terminal residue" evidence="2">
    <location>
        <position position="186"/>
    </location>
</feature>
<dbReference type="EMBL" id="BKCJ011265773">
    <property type="protein sequence ID" value="GFD12465.1"/>
    <property type="molecule type" value="Genomic_DNA"/>
</dbReference>
<reference evidence="2" key="1">
    <citation type="journal article" date="2019" name="Sci. Rep.">
        <title>Draft genome of Tanacetum cinerariifolium, the natural source of mosquito coil.</title>
        <authorList>
            <person name="Yamashiro T."/>
            <person name="Shiraishi A."/>
            <person name="Satake H."/>
            <person name="Nakayama K."/>
        </authorList>
    </citation>
    <scope>NUCLEOTIDE SEQUENCE</scope>
</reference>
<feature type="compositionally biased region" description="Polar residues" evidence="1">
    <location>
        <begin position="128"/>
        <end position="138"/>
    </location>
</feature>
<evidence type="ECO:0000313" key="2">
    <source>
        <dbReference type="EMBL" id="GFD12465.1"/>
    </source>
</evidence>
<gene>
    <name evidence="2" type="ORF">Tci_884434</name>
</gene>
<feature type="compositionally biased region" description="Polar residues" evidence="1">
    <location>
        <begin position="35"/>
        <end position="44"/>
    </location>
</feature>
<protein>
    <submittedName>
        <fullName evidence="2">Uncharacterized protein</fullName>
    </submittedName>
</protein>
<feature type="non-terminal residue" evidence="2">
    <location>
        <position position="1"/>
    </location>
</feature>
<evidence type="ECO:0000256" key="1">
    <source>
        <dbReference type="SAM" id="MobiDB-lite"/>
    </source>
</evidence>
<feature type="compositionally biased region" description="Basic and acidic residues" evidence="1">
    <location>
        <begin position="48"/>
        <end position="64"/>
    </location>
</feature>
<dbReference type="AlphaFoldDB" id="A0A699TNZ0"/>
<organism evidence="2">
    <name type="scientific">Tanacetum cinerariifolium</name>
    <name type="common">Dalmatian daisy</name>
    <name type="synonym">Chrysanthemum cinerariifolium</name>
    <dbReference type="NCBI Taxonomy" id="118510"/>
    <lineage>
        <taxon>Eukaryota</taxon>
        <taxon>Viridiplantae</taxon>
        <taxon>Streptophyta</taxon>
        <taxon>Embryophyta</taxon>
        <taxon>Tracheophyta</taxon>
        <taxon>Spermatophyta</taxon>
        <taxon>Magnoliopsida</taxon>
        <taxon>eudicotyledons</taxon>
        <taxon>Gunneridae</taxon>
        <taxon>Pentapetalae</taxon>
        <taxon>asterids</taxon>
        <taxon>campanulids</taxon>
        <taxon>Asterales</taxon>
        <taxon>Asteraceae</taxon>
        <taxon>Asteroideae</taxon>
        <taxon>Anthemideae</taxon>
        <taxon>Anthemidinae</taxon>
        <taxon>Tanacetum</taxon>
    </lineage>
</organism>
<proteinExistence type="predicted"/>
<name>A0A699TNZ0_TANCI</name>